<feature type="domain" description="Formiminotransferase N-terminal subdomain" evidence="1">
    <location>
        <begin position="4"/>
        <end position="54"/>
    </location>
</feature>
<dbReference type="Pfam" id="PF07837">
    <property type="entry name" value="FTCD_N"/>
    <property type="match status" value="1"/>
</dbReference>
<name>A0A381ZR33_9ZZZZ</name>
<accession>A0A381ZR33</accession>
<dbReference type="InterPro" id="IPR012886">
    <property type="entry name" value="Formiminotransferase_N"/>
</dbReference>
<sequence>MERIVECVPNFSEGCNEGVIKEITDTIEAVAGVQLLDVDPGADTNRTVVTMVGS</sequence>
<dbReference type="PANTHER" id="PTHR12234">
    <property type="entry name" value="FORMIMINOTRANSFERASE-CYCLODEAMINASE"/>
    <property type="match status" value="1"/>
</dbReference>
<gene>
    <name evidence="2" type="ORF">METZ01_LOCUS144550</name>
</gene>
<evidence type="ECO:0000313" key="2">
    <source>
        <dbReference type="EMBL" id="SVA91696.1"/>
    </source>
</evidence>
<dbReference type="AlphaFoldDB" id="A0A381ZR33"/>
<proteinExistence type="predicted"/>
<dbReference type="PANTHER" id="PTHR12234:SF0">
    <property type="entry name" value="FORMIMIDOYLTRANSFERASE-CYCLODEAMINASE"/>
    <property type="match status" value="1"/>
</dbReference>
<dbReference type="GO" id="GO:0005542">
    <property type="term" value="F:folic acid binding"/>
    <property type="evidence" value="ECO:0007669"/>
    <property type="project" value="InterPro"/>
</dbReference>
<dbReference type="SUPFAM" id="SSF55116">
    <property type="entry name" value="Formiminotransferase domain of formiminotransferase-cyclodeaminase"/>
    <property type="match status" value="1"/>
</dbReference>
<protein>
    <recommendedName>
        <fullName evidence="1">Formiminotransferase N-terminal subdomain domain-containing protein</fullName>
    </recommendedName>
</protein>
<feature type="non-terminal residue" evidence="2">
    <location>
        <position position="54"/>
    </location>
</feature>
<dbReference type="InterPro" id="IPR022384">
    <property type="entry name" value="FormiminoTrfase_cat_dom_sf"/>
</dbReference>
<dbReference type="Gene3D" id="3.30.990.10">
    <property type="entry name" value="Formiminotransferase, N-terminal subdomain"/>
    <property type="match status" value="1"/>
</dbReference>
<dbReference type="InterPro" id="IPR051623">
    <property type="entry name" value="FTCD"/>
</dbReference>
<dbReference type="GO" id="GO:0016740">
    <property type="term" value="F:transferase activity"/>
    <property type="evidence" value="ECO:0007669"/>
    <property type="project" value="InterPro"/>
</dbReference>
<organism evidence="2">
    <name type="scientific">marine metagenome</name>
    <dbReference type="NCBI Taxonomy" id="408172"/>
    <lineage>
        <taxon>unclassified sequences</taxon>
        <taxon>metagenomes</taxon>
        <taxon>ecological metagenomes</taxon>
    </lineage>
</organism>
<dbReference type="EMBL" id="UINC01022323">
    <property type="protein sequence ID" value="SVA91696.1"/>
    <property type="molecule type" value="Genomic_DNA"/>
</dbReference>
<evidence type="ECO:0000259" key="1">
    <source>
        <dbReference type="Pfam" id="PF07837"/>
    </source>
</evidence>
<reference evidence="2" key="1">
    <citation type="submission" date="2018-05" db="EMBL/GenBank/DDBJ databases">
        <authorList>
            <person name="Lanie J.A."/>
            <person name="Ng W.-L."/>
            <person name="Kazmierczak K.M."/>
            <person name="Andrzejewski T.M."/>
            <person name="Davidsen T.M."/>
            <person name="Wayne K.J."/>
            <person name="Tettelin H."/>
            <person name="Glass J.I."/>
            <person name="Rusch D."/>
            <person name="Podicherti R."/>
            <person name="Tsui H.-C.T."/>
            <person name="Winkler M.E."/>
        </authorList>
    </citation>
    <scope>NUCLEOTIDE SEQUENCE</scope>
</reference>
<dbReference type="InterPro" id="IPR037064">
    <property type="entry name" value="Formiminotransferase_N_sf"/>
</dbReference>